<sequence>MKKLFVFLLSFSLIITCFNIPDNYVNAYNNDDYYNNELTGDFGYIDQNNDIFPYSNTSVTDDVYLEKPLGRFLIKLKKDYAVGDMNIEDAISKDIDPTTNTLSINRSSINLLNNESDFNNSIPDMGDILEQRNIKTIESVNTIYLELTTTEVNNLLNNPIVDSIEEDKIIEIADITPTEVETQPIKDQAQTIPWGIHSIGSYMTQTKKGTGAGSIKVAVFDTGISNHADINIAGGVSFVDTSNTYLDDKGHGTHIAGTIGALNNEIGVIGSAPSAELYAVKVADSNGEGYISSVIQGIEWAINNEINIINMSFVTSQYSEVLHEAIQEATSNGIIVIAAAGNQGTGDNTVLFPAKYPEVIAVGAVDQSHHRTYFSSIGEELDLVAPGFGIVSTTKDGDYGVSSGTSNAAAYVTGAAALLWSHNPSWTYEDVINRLYNTTTSLGNAHEYGKGLVNVAKALNVITGSIAPLSNENLSGLNSVIPTTPGAEFEIASYDLKNNGATIQPGDSITVSLKLEGDQNGNNPHEQIIVEVTSASNPNSIIASNVIQNPQLDVAVPYIWSTSSSTPTGTYYIKYRYPAYPLGNYDDTFVIYVAQSGAGPDTFEPNDTVYTAKVVEPDNSYISYISSSSDIDYYKLNANSSGEISIDLNIPADVDYELSVYDESGIQIGSSSGGTGEDEHIDLQVIENKNYYIKVIGFSGQFSSVPYTLTLSTIQAQPYPAPSGLEVVSFSNSIKLSWDDTPEALSYKLQINGQPVGNTSETTYTFTNLTSSQGYTLGVAAVYTDGTSRYSTIQASTTIPELILHVPQDIEQVSGSSQLFSFRPASTGVYRFYTNSFGGSGAEVDTQLGIFSDMQLSKQMMSNDDANDSVFSEIMISLVGGETYYIQVKGYDSTPLRARITADVVSSTIPYIHLDQPVDINEQSKNSNVYVFIPNENGKYRFTTSKYKGISSSKLNDTSISVFSGPEMDTPISNGYNDDISNSSYSEVVVDLSAGTPYYIRVNEVNGGKVYARLLVTSAGQTSFTSLNLGVPIDLLKSSGEYAYLQFTPLSTGKYRFFTTNYGGESQLNDTEIALYSDSALSQLIDMNDDAKGYKPYGELFSKLEVQLTAGTTYYLTVHSTGSWESLRSRLIVENIGQVNASSAQSIPFDELIETDMNGNPLSISSLYDVDYYKIELTQPEQISLFLSDGKGVIEDVNGNIRGYFSLDGNKSFELDAGIYYLRIENDALHTNRKVSPWGFTGFIYELTVNINIIEYVSDNSNARSIYSRMIDPSEYDLSLDATPGSGNQAKVKYKLTRNTSKIYVEVFTSYGNRSVYKKEITGTFNKNQILDITWNGTVNPHSVDKYYFAHSYEEVYPGGYLYYAKNGNYKINVYHMNAKNKKTNIQEYEVTVNNDPLNKMNIVPLPPDTINGRLITPDDMDFCEKCVDYFNKYVLGPGDFESSAMYSVWFEEIYGQTEYRKFWTNVDDLATCDNGSTLDQLQCTADTIGMIPVIGEFVDGANAVVYLFRGKYVDALLSTGAVVPIVGSFITGGKKVTYTGVTAFKRIYKANPCGCLPEGTSITTLEGTKPIEDIKIGDLVLAKDVDSGIQAYKPVERLYNGQAEHIYTLSMGNTTIETTGNHPFWVKGKGWVPAEELIVGDQLEADNGELHAIDSIKLSNELRQVYNFTVSDFHTYYISDLSILTHNLMDVCQIINYKNVTGSLISGKKGKNSVILTAEITKATKMEKPAGWDAHHIVAAESQNEYAKKARDILEGLEIDRNSSANGVYLPKETGVSTTNIDGQTMATHNGGHAKSYYLFVYEQIEPVKNNRDEVLKKLDFIRKELMEGRLEIGNIAKR</sequence>
<dbReference type="GO" id="GO:0016539">
    <property type="term" value="P:intein-mediated protein splicing"/>
    <property type="evidence" value="ECO:0007669"/>
    <property type="project" value="InterPro"/>
</dbReference>
<dbReference type="GO" id="GO:0004252">
    <property type="term" value="F:serine-type endopeptidase activity"/>
    <property type="evidence" value="ECO:0007669"/>
    <property type="project" value="UniProtKB-UniRule"/>
</dbReference>
<dbReference type="CDD" id="cd07477">
    <property type="entry name" value="Peptidases_S8_Subtilisin_subset"/>
    <property type="match status" value="1"/>
</dbReference>
<dbReference type="CDD" id="cd20745">
    <property type="entry name" value="FIX_RhsA_AHH_HNH-like"/>
    <property type="match status" value="1"/>
</dbReference>
<evidence type="ECO:0000256" key="4">
    <source>
        <dbReference type="ARBA" id="ARBA00022801"/>
    </source>
</evidence>
<dbReference type="PRINTS" id="PR00723">
    <property type="entry name" value="SUBTILISIN"/>
</dbReference>
<accession>A0A7W3SQX8</accession>
<dbReference type="RefSeq" id="WP_182534632.1">
    <property type="nucleotide sequence ID" value="NZ_JACJIP010000005.1"/>
</dbReference>
<dbReference type="Gene3D" id="3.40.50.200">
    <property type="entry name" value="Peptidase S8/S53 domain"/>
    <property type="match status" value="1"/>
</dbReference>
<keyword evidence="5 6" id="KW-0720">Serine protease</keyword>
<dbReference type="InterPro" id="IPR015500">
    <property type="entry name" value="Peptidase_S8_subtilisin-rel"/>
</dbReference>
<dbReference type="Pfam" id="PF07591">
    <property type="entry name" value="PT-HINT"/>
    <property type="match status" value="1"/>
</dbReference>
<feature type="active site" description="Charge relay system" evidence="6">
    <location>
        <position position="221"/>
    </location>
</feature>
<comment type="similarity">
    <text evidence="1 6">Belongs to the peptidase S8 family.</text>
</comment>
<dbReference type="InterPro" id="IPR036852">
    <property type="entry name" value="Peptidase_S8/S53_dom_sf"/>
</dbReference>
<dbReference type="InterPro" id="IPR036844">
    <property type="entry name" value="Hint_dom_sf"/>
</dbReference>
<dbReference type="InterPro" id="IPR022398">
    <property type="entry name" value="Peptidase_S8_His-AS"/>
</dbReference>
<dbReference type="InterPro" id="IPR000209">
    <property type="entry name" value="Peptidase_S8/S53_dom"/>
</dbReference>
<dbReference type="Proteomes" id="UP000567067">
    <property type="component" value="Unassembled WGS sequence"/>
</dbReference>
<evidence type="ECO:0000256" key="5">
    <source>
        <dbReference type="ARBA" id="ARBA00022825"/>
    </source>
</evidence>
<dbReference type="InterPro" id="IPR030934">
    <property type="entry name" value="Intein_C"/>
</dbReference>
<keyword evidence="3" id="KW-0479">Metal-binding</keyword>
<keyword evidence="4 6" id="KW-0378">Hydrolase</keyword>
<evidence type="ECO:0000259" key="8">
    <source>
        <dbReference type="PROSITE" id="PS50853"/>
    </source>
</evidence>
<dbReference type="PROSITE" id="PS50853">
    <property type="entry name" value="FN3"/>
    <property type="match status" value="1"/>
</dbReference>
<dbReference type="InterPro" id="IPR032871">
    <property type="entry name" value="AHH_dom_containing"/>
</dbReference>
<dbReference type="EMBL" id="JACJIP010000005">
    <property type="protein sequence ID" value="MBA9084616.1"/>
    <property type="molecule type" value="Genomic_DNA"/>
</dbReference>
<feature type="active site" description="Charge relay system" evidence="6">
    <location>
        <position position="251"/>
    </location>
</feature>
<dbReference type="InterPro" id="IPR003587">
    <property type="entry name" value="Hint_dom_N"/>
</dbReference>
<dbReference type="PROSITE" id="PS51892">
    <property type="entry name" value="SUBTILASE"/>
    <property type="match status" value="1"/>
</dbReference>
<dbReference type="SUPFAM" id="SSF89260">
    <property type="entry name" value="Collagen-binding domain"/>
    <property type="match status" value="1"/>
</dbReference>
<dbReference type="PANTHER" id="PTHR43806:SF11">
    <property type="entry name" value="CEREVISIN-RELATED"/>
    <property type="match status" value="1"/>
</dbReference>
<dbReference type="Gene3D" id="2.170.16.10">
    <property type="entry name" value="Hedgehog/Intein (Hint) domain"/>
    <property type="match status" value="1"/>
</dbReference>
<dbReference type="InterPro" id="IPR036116">
    <property type="entry name" value="FN3_sf"/>
</dbReference>
<keyword evidence="2 6" id="KW-0645">Protease</keyword>
<evidence type="ECO:0000256" key="1">
    <source>
        <dbReference type="ARBA" id="ARBA00011073"/>
    </source>
</evidence>
<dbReference type="SMART" id="SM00306">
    <property type="entry name" value="HintN"/>
    <property type="match status" value="1"/>
</dbReference>
<keyword evidence="7" id="KW-0732">Signal</keyword>
<dbReference type="Pfam" id="PF14412">
    <property type="entry name" value="AHH"/>
    <property type="match status" value="1"/>
</dbReference>
<protein>
    <submittedName>
        <fullName evidence="9">Subtilisin family serine protease</fullName>
    </submittedName>
</protein>
<dbReference type="Gene3D" id="2.60.40.10">
    <property type="entry name" value="Immunoglobulins"/>
    <property type="match status" value="1"/>
</dbReference>
<evidence type="ECO:0000256" key="6">
    <source>
        <dbReference type="PROSITE-ProRule" id="PRU01240"/>
    </source>
</evidence>
<gene>
    <name evidence="9" type="ORF">FHR92_001077</name>
</gene>
<dbReference type="SUPFAM" id="SSF51294">
    <property type="entry name" value="Hedgehog/intein (Hint) domain"/>
    <property type="match status" value="1"/>
</dbReference>
<dbReference type="InterPro" id="IPR006141">
    <property type="entry name" value="Intein_N"/>
</dbReference>
<evidence type="ECO:0000256" key="2">
    <source>
        <dbReference type="ARBA" id="ARBA00022670"/>
    </source>
</evidence>
<evidence type="ECO:0000313" key="10">
    <source>
        <dbReference type="Proteomes" id="UP000567067"/>
    </source>
</evidence>
<dbReference type="InterPro" id="IPR050131">
    <property type="entry name" value="Peptidase_S8_subtilisin-like"/>
</dbReference>
<dbReference type="PANTHER" id="PTHR43806">
    <property type="entry name" value="PEPTIDASE S8"/>
    <property type="match status" value="1"/>
</dbReference>
<dbReference type="InterPro" id="IPR013783">
    <property type="entry name" value="Ig-like_fold"/>
</dbReference>
<dbReference type="SMART" id="SM00060">
    <property type="entry name" value="FN3"/>
    <property type="match status" value="1"/>
</dbReference>
<dbReference type="GO" id="GO:0046872">
    <property type="term" value="F:metal ion binding"/>
    <property type="evidence" value="ECO:0007669"/>
    <property type="project" value="UniProtKB-KW"/>
</dbReference>
<dbReference type="Gene3D" id="2.60.120.380">
    <property type="match status" value="1"/>
</dbReference>
<dbReference type="CDD" id="cd00063">
    <property type="entry name" value="FN3"/>
    <property type="match status" value="1"/>
</dbReference>
<keyword evidence="10" id="KW-1185">Reference proteome</keyword>
<dbReference type="SUPFAM" id="SSF49265">
    <property type="entry name" value="Fibronectin type III"/>
    <property type="match status" value="1"/>
</dbReference>
<proteinExistence type="inferred from homology"/>
<dbReference type="PROSITE" id="PS00137">
    <property type="entry name" value="SUBTILASE_HIS"/>
    <property type="match status" value="1"/>
</dbReference>
<evidence type="ECO:0000256" key="7">
    <source>
        <dbReference type="SAM" id="SignalP"/>
    </source>
</evidence>
<dbReference type="CDD" id="cd00081">
    <property type="entry name" value="Hint"/>
    <property type="match status" value="1"/>
</dbReference>
<dbReference type="InterPro" id="IPR003961">
    <property type="entry name" value="FN3_dom"/>
</dbReference>
<feature type="domain" description="Fibronectin type-III" evidence="8">
    <location>
        <begin position="721"/>
        <end position="801"/>
    </location>
</feature>
<dbReference type="InterPro" id="IPR034202">
    <property type="entry name" value="Subtilisin_Carlsberg-like"/>
</dbReference>
<comment type="caution">
    <text evidence="9">The sequence shown here is derived from an EMBL/GenBank/DDBJ whole genome shotgun (WGS) entry which is preliminary data.</text>
</comment>
<dbReference type="SUPFAM" id="SSF52743">
    <property type="entry name" value="Subtilisin-like"/>
    <property type="match status" value="1"/>
</dbReference>
<feature type="signal peptide" evidence="7">
    <location>
        <begin position="1"/>
        <end position="27"/>
    </location>
</feature>
<feature type="chain" id="PRO_5030920823" evidence="7">
    <location>
        <begin position="28"/>
        <end position="1840"/>
    </location>
</feature>
<feature type="active site" description="Charge relay system" evidence="6">
    <location>
        <position position="406"/>
    </location>
</feature>
<evidence type="ECO:0000256" key="3">
    <source>
        <dbReference type="ARBA" id="ARBA00022723"/>
    </source>
</evidence>
<evidence type="ECO:0000313" key="9">
    <source>
        <dbReference type="EMBL" id="MBA9084616.1"/>
    </source>
</evidence>
<dbReference type="Pfam" id="PF00082">
    <property type="entry name" value="Peptidase_S8"/>
    <property type="match status" value="1"/>
</dbReference>
<organism evidence="9 10">
    <name type="scientific">Fontibacillus solani</name>
    <dbReference type="NCBI Taxonomy" id="1572857"/>
    <lineage>
        <taxon>Bacteria</taxon>
        <taxon>Bacillati</taxon>
        <taxon>Bacillota</taxon>
        <taxon>Bacilli</taxon>
        <taxon>Bacillales</taxon>
        <taxon>Paenibacillaceae</taxon>
        <taxon>Fontibacillus</taxon>
    </lineage>
</organism>
<dbReference type="PROSITE" id="PS50818">
    <property type="entry name" value="INTEIN_C_TER"/>
    <property type="match status" value="1"/>
</dbReference>
<name>A0A7W3SQX8_9BACL</name>
<reference evidence="9 10" key="1">
    <citation type="submission" date="2020-08" db="EMBL/GenBank/DDBJ databases">
        <title>Genomic Encyclopedia of Type Strains, Phase III (KMG-III): the genomes of soil and plant-associated and newly described type strains.</title>
        <authorList>
            <person name="Whitman W."/>
        </authorList>
    </citation>
    <scope>NUCLEOTIDE SEQUENCE [LARGE SCALE GENOMIC DNA]</scope>
    <source>
        <strain evidence="9 10">CECT 8693</strain>
    </source>
</reference>
<dbReference type="PROSITE" id="PS50817">
    <property type="entry name" value="INTEIN_N_TER"/>
    <property type="match status" value="1"/>
</dbReference>